<evidence type="ECO:0000259" key="2">
    <source>
        <dbReference type="Pfam" id="PF13556"/>
    </source>
</evidence>
<comment type="similarity">
    <text evidence="1">Belongs to the CdaR family.</text>
</comment>
<dbReference type="InterPro" id="IPR025736">
    <property type="entry name" value="PucR_C-HTH_dom"/>
</dbReference>
<dbReference type="InterPro" id="IPR051448">
    <property type="entry name" value="CdaR-like_regulators"/>
</dbReference>
<evidence type="ECO:0000259" key="3">
    <source>
        <dbReference type="Pfam" id="PF14361"/>
    </source>
</evidence>
<dbReference type="OrthoDB" id="3190266at2"/>
<dbReference type="InterPro" id="IPR025751">
    <property type="entry name" value="RsbRD_N_dom"/>
</dbReference>
<proteinExistence type="inferred from homology"/>
<evidence type="ECO:0000313" key="5">
    <source>
        <dbReference type="EMBL" id="TSI15370.1"/>
    </source>
</evidence>
<reference evidence="5 6" key="1">
    <citation type="submission" date="2019-07" db="EMBL/GenBank/DDBJ databases">
        <title>Draft genome sequence of Brevibacterium aurantiacum XU54 isolated from Xinjiang China.</title>
        <authorList>
            <person name="Xu X."/>
        </authorList>
    </citation>
    <scope>NUCLEOTIDE SEQUENCE [LARGE SCALE GENOMIC DNA]</scope>
    <source>
        <strain evidence="5 6">XU54</strain>
    </source>
</reference>
<gene>
    <name evidence="5" type="ORF">FO013_11365</name>
</gene>
<organism evidence="5 6">
    <name type="scientific">Brevibacterium aurantiacum</name>
    <dbReference type="NCBI Taxonomy" id="273384"/>
    <lineage>
        <taxon>Bacteria</taxon>
        <taxon>Bacillati</taxon>
        <taxon>Actinomycetota</taxon>
        <taxon>Actinomycetes</taxon>
        <taxon>Micrococcales</taxon>
        <taxon>Brevibacteriaceae</taxon>
        <taxon>Brevibacterium</taxon>
    </lineage>
</organism>
<evidence type="ECO:0000256" key="1">
    <source>
        <dbReference type="ARBA" id="ARBA00006754"/>
    </source>
</evidence>
<dbReference type="Proteomes" id="UP000316406">
    <property type="component" value="Unassembled WGS sequence"/>
</dbReference>
<keyword evidence="6" id="KW-1185">Reference proteome</keyword>
<dbReference type="Pfam" id="PF13556">
    <property type="entry name" value="HTH_30"/>
    <property type="match status" value="1"/>
</dbReference>
<feature type="domain" description="CdaR GGDEF-like" evidence="4">
    <location>
        <begin position="175"/>
        <end position="285"/>
    </location>
</feature>
<comment type="caution">
    <text evidence="5">The sequence shown here is derived from an EMBL/GenBank/DDBJ whole genome shotgun (WGS) entry which is preliminary data.</text>
</comment>
<name>A0A556CD90_BREAU</name>
<dbReference type="RefSeq" id="WP_143922666.1">
    <property type="nucleotide sequence ID" value="NZ_VLTK01000006.1"/>
</dbReference>
<dbReference type="PANTHER" id="PTHR33744:SF1">
    <property type="entry name" value="DNA-BINDING TRANSCRIPTIONAL ACTIVATOR ADER"/>
    <property type="match status" value="1"/>
</dbReference>
<evidence type="ECO:0000259" key="4">
    <source>
        <dbReference type="Pfam" id="PF17853"/>
    </source>
</evidence>
<dbReference type="InterPro" id="IPR041522">
    <property type="entry name" value="CdaR_GGDEF"/>
</dbReference>
<protein>
    <submittedName>
        <fullName evidence="5">PucR family transcriptional regulator</fullName>
    </submittedName>
</protein>
<feature type="domain" description="RsbT co-antagonist protein RsbRD N-terminal" evidence="3">
    <location>
        <begin position="25"/>
        <end position="165"/>
    </location>
</feature>
<dbReference type="PANTHER" id="PTHR33744">
    <property type="entry name" value="CARBOHYDRATE DIACID REGULATOR"/>
    <property type="match status" value="1"/>
</dbReference>
<dbReference type="Pfam" id="PF17853">
    <property type="entry name" value="GGDEF_2"/>
    <property type="match status" value="1"/>
</dbReference>
<dbReference type="EMBL" id="VLTK01000006">
    <property type="protein sequence ID" value="TSI15370.1"/>
    <property type="molecule type" value="Genomic_DNA"/>
</dbReference>
<accession>A0A556CD90</accession>
<dbReference type="Gene3D" id="1.10.10.2840">
    <property type="entry name" value="PucR C-terminal helix-turn-helix domain"/>
    <property type="match status" value="1"/>
</dbReference>
<feature type="domain" description="PucR C-terminal helix-turn-helix" evidence="2">
    <location>
        <begin position="336"/>
        <end position="387"/>
    </location>
</feature>
<dbReference type="AlphaFoldDB" id="A0A556CD90"/>
<sequence>MSWPAGALTMSDADQLVYWADSQMPRIVRDAHNMILERIPLYERADPLLQKDLHRSIEDNLRAAVTEMHQCHDALQMTAPHETGRRRAQQGIPLAEILQANHLSFGVLWDALVEAARSGGDCEAPEAIFAVATRLWSVADAHASALTDSYRAASAELLAEEGRRRSALVESLLAGRPSPDCSSWEMATLLGLAPGADLIVVAVDKRNQAGGDLADVERKLADQGIVSGWQLTPTLQLGVVSLHSEQHEAALNVLTSIAVRAGVSPPYRALSETPRALQLARTALSTLRPGQTEVREFNSSPLAALLACEPNEGRRLAYEVLSGVLELPAADRSMILDTLVAYFDNEGSAERAAEQLYCHSNTVRYRLRRVHELTGRSLKDPLCVAELVSAVFSLRMCKLYTASSSIA</sequence>
<dbReference type="Pfam" id="PF14361">
    <property type="entry name" value="RsbRD_N"/>
    <property type="match status" value="1"/>
</dbReference>
<evidence type="ECO:0000313" key="6">
    <source>
        <dbReference type="Proteomes" id="UP000316406"/>
    </source>
</evidence>
<dbReference type="InterPro" id="IPR042070">
    <property type="entry name" value="PucR_C-HTH_sf"/>
</dbReference>